<keyword evidence="1" id="KW-0472">Membrane</keyword>
<keyword evidence="1" id="KW-0812">Transmembrane</keyword>
<gene>
    <name evidence="2" type="ORF">A2840_00095</name>
</gene>
<evidence type="ECO:0000313" key="3">
    <source>
        <dbReference type="Proteomes" id="UP000178385"/>
    </source>
</evidence>
<dbReference type="Gene3D" id="3.30.70.60">
    <property type="match status" value="1"/>
</dbReference>
<dbReference type="Proteomes" id="UP000178385">
    <property type="component" value="Unassembled WGS sequence"/>
</dbReference>
<dbReference type="InterPro" id="IPR014717">
    <property type="entry name" value="Transl_elong_EF1B/ribsomal_bS6"/>
</dbReference>
<evidence type="ECO:0000256" key="1">
    <source>
        <dbReference type="SAM" id="Phobius"/>
    </source>
</evidence>
<dbReference type="EMBL" id="MHIG01000010">
    <property type="protein sequence ID" value="OGY47672.1"/>
    <property type="molecule type" value="Genomic_DNA"/>
</dbReference>
<comment type="caution">
    <text evidence="2">The sequence shown here is derived from an EMBL/GenBank/DDBJ whole genome shotgun (WGS) entry which is preliminary data.</text>
</comment>
<dbReference type="AlphaFoldDB" id="A0A1G1Y5S7"/>
<reference evidence="2 3" key="1">
    <citation type="journal article" date="2016" name="Nat. Commun.">
        <title>Thousands of microbial genomes shed light on interconnected biogeochemical processes in an aquifer system.</title>
        <authorList>
            <person name="Anantharaman K."/>
            <person name="Brown C.T."/>
            <person name="Hug L.A."/>
            <person name="Sharon I."/>
            <person name="Castelle C.J."/>
            <person name="Probst A.J."/>
            <person name="Thomas B.C."/>
            <person name="Singh A."/>
            <person name="Wilkins M.J."/>
            <person name="Karaoz U."/>
            <person name="Brodie E.L."/>
            <person name="Williams K.H."/>
            <person name="Hubbard S.S."/>
            <person name="Banfield J.F."/>
        </authorList>
    </citation>
    <scope>NUCLEOTIDE SEQUENCE [LARGE SCALE GENOMIC DNA]</scope>
</reference>
<organism evidence="2 3">
    <name type="scientific">Candidatus Buchananbacteria bacterium RIFCSPHIGHO2_01_FULL_47_11b</name>
    <dbReference type="NCBI Taxonomy" id="1797537"/>
    <lineage>
        <taxon>Bacteria</taxon>
        <taxon>Candidatus Buchananiibacteriota</taxon>
    </lineage>
</organism>
<feature type="transmembrane region" description="Helical" evidence="1">
    <location>
        <begin position="7"/>
        <end position="27"/>
    </location>
</feature>
<evidence type="ECO:0000313" key="2">
    <source>
        <dbReference type="EMBL" id="OGY47672.1"/>
    </source>
</evidence>
<keyword evidence="1" id="KW-1133">Transmembrane helix</keyword>
<proteinExistence type="predicted"/>
<name>A0A1G1Y5S7_9BACT</name>
<evidence type="ECO:0008006" key="4">
    <source>
        <dbReference type="Google" id="ProtNLM"/>
    </source>
</evidence>
<sequence>MHIRQRIGIIFAIVAILLIGVVVFIIWPTITDIRQISQSVYLERVDLEKKYLRGQLLRKTIEDFEKIKPERDRLNTIFLLTGDELSFITTLEQIAHNRQLAEHKIDLQPARSGFFPLRLTLSGTFEQVMGYVSDIESLSQYYIIDNLSVATSRIENGTEPAAIRLNLSGKIYSREPEKL</sequence>
<protein>
    <recommendedName>
        <fullName evidence="4">Type 4a pilus biogenesis protein PilO</fullName>
    </recommendedName>
</protein>
<accession>A0A1G1Y5S7</accession>